<protein>
    <submittedName>
        <fullName evidence="1">Uncharacterized protein</fullName>
    </submittedName>
</protein>
<sequence>MNIESETVRIQSFVDKGNYHAAINLAISAMNECRRDKNQAGVDYFIDFIKNIANTIGEAFGSM</sequence>
<comment type="caution">
    <text evidence="1">The sequence shown here is derived from an EMBL/GenBank/DDBJ whole genome shotgun (WGS) entry which is preliminary data.</text>
</comment>
<keyword evidence="2" id="KW-1185">Reference proteome</keyword>
<evidence type="ECO:0000313" key="2">
    <source>
        <dbReference type="Proteomes" id="UP000254266"/>
    </source>
</evidence>
<reference evidence="1 2" key="1">
    <citation type="journal article" date="2018" name="ISME J.">
        <title>Endosymbiont genomes yield clues of tubeworm success.</title>
        <authorList>
            <person name="Li Y."/>
            <person name="Liles M.R."/>
            <person name="Halanych K.M."/>
        </authorList>
    </citation>
    <scope>NUCLEOTIDE SEQUENCE [LARGE SCALE GENOMIC DNA]</scope>
    <source>
        <strain evidence="1">A1464</strain>
    </source>
</reference>
<proteinExistence type="predicted"/>
<dbReference type="EMBL" id="QFXC01000008">
    <property type="protein sequence ID" value="RDH84040.1"/>
    <property type="molecule type" value="Genomic_DNA"/>
</dbReference>
<gene>
    <name evidence="1" type="ORF">DIZ80_07860</name>
</gene>
<name>A0A370DHN1_9GAMM</name>
<organism evidence="1 2">
    <name type="scientific">endosymbiont of Galathealinum brachiosum</name>
    <dbReference type="NCBI Taxonomy" id="2200906"/>
    <lineage>
        <taxon>Bacteria</taxon>
        <taxon>Pseudomonadati</taxon>
        <taxon>Pseudomonadota</taxon>
        <taxon>Gammaproteobacteria</taxon>
        <taxon>sulfur-oxidizing symbionts</taxon>
    </lineage>
</organism>
<dbReference type="Proteomes" id="UP000254266">
    <property type="component" value="Unassembled WGS sequence"/>
</dbReference>
<accession>A0A370DHN1</accession>
<evidence type="ECO:0000313" key="1">
    <source>
        <dbReference type="EMBL" id="RDH84040.1"/>
    </source>
</evidence>
<dbReference type="AlphaFoldDB" id="A0A370DHN1"/>